<dbReference type="Gene3D" id="3.20.20.70">
    <property type="entry name" value="Aldolase class I"/>
    <property type="match status" value="1"/>
</dbReference>
<name>A0A1F4S5N2_UNCSA</name>
<feature type="domain" description="Radical SAM core" evidence="7">
    <location>
        <begin position="79"/>
        <end position="292"/>
    </location>
</feature>
<protein>
    <submittedName>
        <fullName evidence="8">AmmeMemoRadiSam system radical SAM enzyme</fullName>
    </submittedName>
</protein>
<dbReference type="InterPro" id="IPR007197">
    <property type="entry name" value="rSAM"/>
</dbReference>
<dbReference type="SUPFAM" id="SSF102114">
    <property type="entry name" value="Radical SAM enzymes"/>
    <property type="match status" value="1"/>
</dbReference>
<dbReference type="InterPro" id="IPR034457">
    <property type="entry name" value="Organic_radical-activating"/>
</dbReference>
<organism evidence="8 9">
    <name type="scientific">candidate division WOR-1 bacterium RIFOXYB2_FULL_36_35</name>
    <dbReference type="NCBI Taxonomy" id="1802578"/>
    <lineage>
        <taxon>Bacteria</taxon>
        <taxon>Bacillati</taxon>
        <taxon>Saganbacteria</taxon>
    </lineage>
</organism>
<dbReference type="NCBIfam" id="TIGR04337">
    <property type="entry name" value="AmmeMemoSam_rS"/>
    <property type="match status" value="1"/>
</dbReference>
<feature type="binding site" evidence="6">
    <location>
        <position position="98"/>
    </location>
    <ligand>
        <name>[4Fe-4S] cluster</name>
        <dbReference type="ChEBI" id="CHEBI:49883"/>
        <note>4Fe-4S-S-AdoMet</note>
    </ligand>
</feature>
<dbReference type="InterPro" id="IPR013785">
    <property type="entry name" value="Aldolase_TIM"/>
</dbReference>
<dbReference type="Proteomes" id="UP000177905">
    <property type="component" value="Unassembled WGS sequence"/>
</dbReference>
<feature type="binding site" evidence="6">
    <location>
        <position position="101"/>
    </location>
    <ligand>
        <name>[4Fe-4S] cluster</name>
        <dbReference type="ChEBI" id="CHEBI:49883"/>
        <note>4Fe-4S-S-AdoMet</note>
    </ligand>
</feature>
<dbReference type="PROSITE" id="PS51918">
    <property type="entry name" value="RADICAL_SAM"/>
    <property type="match status" value="1"/>
</dbReference>
<dbReference type="InterPro" id="IPR058240">
    <property type="entry name" value="rSAM_sf"/>
</dbReference>
<accession>A0A1F4S5N2</accession>
<keyword evidence="5 6" id="KW-0411">Iron-sulfur</keyword>
<dbReference type="GO" id="GO:0003824">
    <property type="term" value="F:catalytic activity"/>
    <property type="evidence" value="ECO:0007669"/>
    <property type="project" value="InterPro"/>
</dbReference>
<evidence type="ECO:0000256" key="3">
    <source>
        <dbReference type="ARBA" id="ARBA00022723"/>
    </source>
</evidence>
<dbReference type="InterPro" id="IPR027596">
    <property type="entry name" value="AmmeMemoSam_rS"/>
</dbReference>
<comment type="caution">
    <text evidence="8">The sequence shown here is derived from an EMBL/GenBank/DDBJ whole genome shotgun (WGS) entry which is preliminary data.</text>
</comment>
<keyword evidence="2 6" id="KW-0949">S-adenosyl-L-methionine</keyword>
<evidence type="ECO:0000256" key="5">
    <source>
        <dbReference type="ARBA" id="ARBA00023014"/>
    </source>
</evidence>
<dbReference type="Pfam" id="PF04055">
    <property type="entry name" value="Radical_SAM"/>
    <property type="match status" value="1"/>
</dbReference>
<sequence length="307" mass="35238">MFDQKKEALFYEKSDNEPRLWHRGENVHCFLCPRDCRIKNGSVGYCGVRQNIDGKLYSLIYNIVSSIANDPIEKKPLYHFHPGTRVLSVGTYGCNMKCGHCQNWQIAHADISNEKLSYHKIAPEDLIKLAKKYNSSGIAWTYNEPTIWFEYAFEGAKLAKVNNLYTVWVTNGYTSIPPLEMIAPYLDAYRVDIKGFTDEAYIKLANVYDFTHILKAAKKAKELGIHVECVTNVIPTINDDEKQLKDIAEWITKELGSETPWHVTRFFPYFEFSYLEPTPLETLKMAEKIGHDAGLKYVHLGNAPKNI</sequence>
<comment type="cofactor">
    <cofactor evidence="6">
        <name>[4Fe-4S] cluster</name>
        <dbReference type="ChEBI" id="CHEBI:49883"/>
    </cofactor>
    <text evidence="6">Binds 1 [4Fe-4S] cluster. The cluster is coordinated with 3 cysteines and an exchangeable S-adenosyl-L-methionine.</text>
</comment>
<dbReference type="InterPro" id="IPR016431">
    <property type="entry name" value="Pyrv-formate_lyase-activ_prd"/>
</dbReference>
<keyword evidence="4 6" id="KW-0408">Iron</keyword>
<dbReference type="PANTHER" id="PTHR30352">
    <property type="entry name" value="PYRUVATE FORMATE-LYASE-ACTIVATING ENZYME"/>
    <property type="match status" value="1"/>
</dbReference>
<feature type="binding site" evidence="6">
    <location>
        <position position="94"/>
    </location>
    <ligand>
        <name>[4Fe-4S] cluster</name>
        <dbReference type="ChEBI" id="CHEBI:49883"/>
        <note>4Fe-4S-S-AdoMet</note>
    </ligand>
</feature>
<dbReference type="SFLD" id="SFLDS00029">
    <property type="entry name" value="Radical_SAM"/>
    <property type="match status" value="1"/>
</dbReference>
<keyword evidence="1" id="KW-0004">4Fe-4S</keyword>
<dbReference type="SFLD" id="SFLDG01101">
    <property type="entry name" value="Uncharacterised_Radical_SAM_Su"/>
    <property type="match status" value="1"/>
</dbReference>
<dbReference type="GO" id="GO:0046872">
    <property type="term" value="F:metal ion binding"/>
    <property type="evidence" value="ECO:0007669"/>
    <property type="project" value="UniProtKB-KW"/>
</dbReference>
<evidence type="ECO:0000313" key="9">
    <source>
        <dbReference type="Proteomes" id="UP000177905"/>
    </source>
</evidence>
<dbReference type="AlphaFoldDB" id="A0A1F4S5N2"/>
<gene>
    <name evidence="8" type="ORF">A2290_09130</name>
</gene>
<evidence type="ECO:0000259" key="7">
    <source>
        <dbReference type="PROSITE" id="PS51918"/>
    </source>
</evidence>
<dbReference type="GO" id="GO:0051539">
    <property type="term" value="F:4 iron, 4 sulfur cluster binding"/>
    <property type="evidence" value="ECO:0007669"/>
    <property type="project" value="UniProtKB-KW"/>
</dbReference>
<evidence type="ECO:0000256" key="6">
    <source>
        <dbReference type="PIRSR" id="PIRSR004869-50"/>
    </source>
</evidence>
<evidence type="ECO:0000256" key="2">
    <source>
        <dbReference type="ARBA" id="ARBA00022691"/>
    </source>
</evidence>
<reference evidence="8 9" key="1">
    <citation type="journal article" date="2016" name="Nat. Commun.">
        <title>Thousands of microbial genomes shed light on interconnected biogeochemical processes in an aquifer system.</title>
        <authorList>
            <person name="Anantharaman K."/>
            <person name="Brown C.T."/>
            <person name="Hug L.A."/>
            <person name="Sharon I."/>
            <person name="Castelle C.J."/>
            <person name="Probst A.J."/>
            <person name="Thomas B.C."/>
            <person name="Singh A."/>
            <person name="Wilkins M.J."/>
            <person name="Karaoz U."/>
            <person name="Brodie E.L."/>
            <person name="Williams K.H."/>
            <person name="Hubbard S.S."/>
            <person name="Banfield J.F."/>
        </authorList>
    </citation>
    <scope>NUCLEOTIDE SEQUENCE [LARGE SCALE GENOMIC DNA]</scope>
</reference>
<evidence type="ECO:0000313" key="8">
    <source>
        <dbReference type="EMBL" id="OGC15053.1"/>
    </source>
</evidence>
<dbReference type="PIRSF" id="PIRSF004869">
    <property type="entry name" value="PflX_prd"/>
    <property type="match status" value="1"/>
</dbReference>
<evidence type="ECO:0000256" key="4">
    <source>
        <dbReference type="ARBA" id="ARBA00023004"/>
    </source>
</evidence>
<dbReference type="CDD" id="cd01335">
    <property type="entry name" value="Radical_SAM"/>
    <property type="match status" value="1"/>
</dbReference>
<dbReference type="EMBL" id="MEUA01000026">
    <property type="protein sequence ID" value="OGC15053.1"/>
    <property type="molecule type" value="Genomic_DNA"/>
</dbReference>
<proteinExistence type="predicted"/>
<keyword evidence="3 6" id="KW-0479">Metal-binding</keyword>
<dbReference type="PANTHER" id="PTHR30352:SF5">
    <property type="entry name" value="PYRUVATE FORMATE-LYASE 1-ACTIVATING ENZYME"/>
    <property type="match status" value="1"/>
</dbReference>
<evidence type="ECO:0000256" key="1">
    <source>
        <dbReference type="ARBA" id="ARBA00022485"/>
    </source>
</evidence>